<name>A0ABU0HTR1_9HYPH</name>
<comment type="caution">
    <text evidence="1">The sequence shown here is derived from an EMBL/GenBank/DDBJ whole genome shotgun (WGS) entry which is preliminary data.</text>
</comment>
<protein>
    <submittedName>
        <fullName evidence="1">DNA-binding NarL/FixJ family response regulator</fullName>
    </submittedName>
</protein>
<evidence type="ECO:0000313" key="2">
    <source>
        <dbReference type="Proteomes" id="UP001231124"/>
    </source>
</evidence>
<keyword evidence="1" id="KW-0238">DNA-binding</keyword>
<gene>
    <name evidence="1" type="ORF">QO012_000197</name>
</gene>
<dbReference type="GO" id="GO:0003677">
    <property type="term" value="F:DNA binding"/>
    <property type="evidence" value="ECO:0007669"/>
    <property type="project" value="UniProtKB-KW"/>
</dbReference>
<reference evidence="1 2" key="1">
    <citation type="submission" date="2023-07" db="EMBL/GenBank/DDBJ databases">
        <title>Genomic Encyclopedia of Type Strains, Phase IV (KMG-IV): sequencing the most valuable type-strain genomes for metagenomic binning, comparative biology and taxonomic classification.</title>
        <authorList>
            <person name="Goeker M."/>
        </authorList>
    </citation>
    <scope>NUCLEOTIDE SEQUENCE [LARGE SCALE GENOMIC DNA]</scope>
    <source>
        <strain evidence="1 2">DSM 19013</strain>
    </source>
</reference>
<evidence type="ECO:0000313" key="1">
    <source>
        <dbReference type="EMBL" id="MDQ0445719.1"/>
    </source>
</evidence>
<dbReference type="EMBL" id="JAUSVP010000001">
    <property type="protein sequence ID" value="MDQ0445719.1"/>
    <property type="molecule type" value="Genomic_DNA"/>
</dbReference>
<accession>A0ABU0HTR1</accession>
<dbReference type="RefSeq" id="WP_238205497.1">
    <property type="nucleotide sequence ID" value="NZ_BPQE01000023.1"/>
</dbReference>
<sequence>MSDPLGATASLPPHWLAAARDRATELGFGPDLAALGDAPWEVVCQAVELTVADDRPIPPDWRAALARQAGRTSSTDLRQDRADARLAEVGEVFAVDDDA</sequence>
<keyword evidence="2" id="KW-1185">Reference proteome</keyword>
<dbReference type="Proteomes" id="UP001231124">
    <property type="component" value="Unassembled WGS sequence"/>
</dbReference>
<organism evidence="1 2">
    <name type="scientific">Methylobacterium aerolatum</name>
    <dbReference type="NCBI Taxonomy" id="418708"/>
    <lineage>
        <taxon>Bacteria</taxon>
        <taxon>Pseudomonadati</taxon>
        <taxon>Pseudomonadota</taxon>
        <taxon>Alphaproteobacteria</taxon>
        <taxon>Hyphomicrobiales</taxon>
        <taxon>Methylobacteriaceae</taxon>
        <taxon>Methylobacterium</taxon>
    </lineage>
</organism>
<proteinExistence type="predicted"/>